<dbReference type="GO" id="GO:0045454">
    <property type="term" value="P:cell redox homeostasis"/>
    <property type="evidence" value="ECO:0007669"/>
    <property type="project" value="TreeGrafter"/>
</dbReference>
<sequence>CPTELIAFSDRIDEFNKLGADVVGISCDSVHSHYHWCQIPRKQGGVKNLKIPLVADFKKKISSAYGVLHDESHPLRGLFIIDDEGHLRAKQIYDEEI</sequence>
<comment type="caution">
    <text evidence="4">The sequence shown here is derived from an EMBL/GenBank/DDBJ whole genome shotgun (WGS) entry which is preliminary data.</text>
</comment>
<dbReference type="GO" id="GO:0005829">
    <property type="term" value="C:cytosol"/>
    <property type="evidence" value="ECO:0007669"/>
    <property type="project" value="TreeGrafter"/>
</dbReference>
<evidence type="ECO:0000313" key="5">
    <source>
        <dbReference type="Proteomes" id="UP000789508"/>
    </source>
</evidence>
<dbReference type="AlphaFoldDB" id="A0A9N9NRX4"/>
<organism evidence="4 5">
    <name type="scientific">Ambispora leptoticha</name>
    <dbReference type="NCBI Taxonomy" id="144679"/>
    <lineage>
        <taxon>Eukaryota</taxon>
        <taxon>Fungi</taxon>
        <taxon>Fungi incertae sedis</taxon>
        <taxon>Mucoromycota</taxon>
        <taxon>Glomeromycotina</taxon>
        <taxon>Glomeromycetes</taxon>
        <taxon>Archaeosporales</taxon>
        <taxon>Ambisporaceae</taxon>
        <taxon>Ambispora</taxon>
    </lineage>
</organism>
<dbReference type="GO" id="GO:0042744">
    <property type="term" value="P:hydrogen peroxide catabolic process"/>
    <property type="evidence" value="ECO:0007669"/>
    <property type="project" value="TreeGrafter"/>
</dbReference>
<dbReference type="InterPro" id="IPR036249">
    <property type="entry name" value="Thioredoxin-like_sf"/>
</dbReference>
<dbReference type="Pfam" id="PF00578">
    <property type="entry name" value="AhpC-TSA"/>
    <property type="match status" value="1"/>
</dbReference>
<evidence type="ECO:0000313" key="4">
    <source>
        <dbReference type="EMBL" id="CAG8758287.1"/>
    </source>
</evidence>
<dbReference type="EMBL" id="CAJVPS010044862">
    <property type="protein sequence ID" value="CAG8758287.1"/>
    <property type="molecule type" value="Genomic_DNA"/>
</dbReference>
<keyword evidence="2" id="KW-0560">Oxidoreductase</keyword>
<dbReference type="PANTHER" id="PTHR10681:SF128">
    <property type="entry name" value="THIOREDOXIN-DEPENDENT PEROXIDE REDUCTASE, MITOCHONDRIAL"/>
    <property type="match status" value="1"/>
</dbReference>
<dbReference type="GO" id="GO:0033554">
    <property type="term" value="P:cellular response to stress"/>
    <property type="evidence" value="ECO:0007669"/>
    <property type="project" value="TreeGrafter"/>
</dbReference>
<feature type="non-terminal residue" evidence="4">
    <location>
        <position position="1"/>
    </location>
</feature>
<dbReference type="PANTHER" id="PTHR10681">
    <property type="entry name" value="THIOREDOXIN PEROXIDASE"/>
    <property type="match status" value="1"/>
</dbReference>
<feature type="non-terminal residue" evidence="4">
    <location>
        <position position="97"/>
    </location>
</feature>
<accession>A0A9N9NRX4</accession>
<dbReference type="InterPro" id="IPR050217">
    <property type="entry name" value="Peroxiredoxin"/>
</dbReference>
<dbReference type="Proteomes" id="UP000789508">
    <property type="component" value="Unassembled WGS sequence"/>
</dbReference>
<dbReference type="SUPFAM" id="SSF52833">
    <property type="entry name" value="Thioredoxin-like"/>
    <property type="match status" value="1"/>
</dbReference>
<dbReference type="OrthoDB" id="185659at2759"/>
<feature type="domain" description="Alkyl hydroperoxide reductase subunit C/ Thiol specific antioxidant" evidence="3">
    <location>
        <begin position="1"/>
        <end position="89"/>
    </location>
</feature>
<evidence type="ECO:0000256" key="2">
    <source>
        <dbReference type="ARBA" id="ARBA00023002"/>
    </source>
</evidence>
<reference evidence="4" key="1">
    <citation type="submission" date="2021-06" db="EMBL/GenBank/DDBJ databases">
        <authorList>
            <person name="Kallberg Y."/>
            <person name="Tangrot J."/>
            <person name="Rosling A."/>
        </authorList>
    </citation>
    <scope>NUCLEOTIDE SEQUENCE</scope>
    <source>
        <strain evidence="4">FL130A</strain>
    </source>
</reference>
<dbReference type="Gene3D" id="3.40.30.10">
    <property type="entry name" value="Glutaredoxin"/>
    <property type="match status" value="1"/>
</dbReference>
<name>A0A9N9NRX4_9GLOM</name>
<dbReference type="InterPro" id="IPR000866">
    <property type="entry name" value="AhpC/TSA"/>
</dbReference>
<keyword evidence="5" id="KW-1185">Reference proteome</keyword>
<gene>
    <name evidence="4" type="ORF">ALEPTO_LOCUS13563</name>
</gene>
<evidence type="ECO:0000259" key="3">
    <source>
        <dbReference type="Pfam" id="PF00578"/>
    </source>
</evidence>
<proteinExistence type="inferred from homology"/>
<dbReference type="GO" id="GO:0006979">
    <property type="term" value="P:response to oxidative stress"/>
    <property type="evidence" value="ECO:0007669"/>
    <property type="project" value="TreeGrafter"/>
</dbReference>
<evidence type="ECO:0000256" key="1">
    <source>
        <dbReference type="ARBA" id="ARBA00009796"/>
    </source>
</evidence>
<protein>
    <submittedName>
        <fullName evidence="4">2237_t:CDS:1</fullName>
    </submittedName>
</protein>
<dbReference type="GO" id="GO:0008379">
    <property type="term" value="F:thioredoxin peroxidase activity"/>
    <property type="evidence" value="ECO:0007669"/>
    <property type="project" value="TreeGrafter"/>
</dbReference>
<comment type="similarity">
    <text evidence="1">Belongs to the peroxiredoxin family. AhpC/Prx1 subfamily.</text>
</comment>